<keyword evidence="4" id="KW-1185">Reference proteome</keyword>
<name>A0ABQ8RJV0_FUSEQ</name>
<gene>
    <name evidence="3" type="ORF">NW768_004199</name>
</gene>
<reference evidence="3" key="1">
    <citation type="submission" date="2022-09" db="EMBL/GenBank/DDBJ databases">
        <title>Fusarium specimens isolated from Avocado Roots.</title>
        <authorList>
            <person name="Stajich J."/>
            <person name="Roper C."/>
            <person name="Heimlech-Rivalta G."/>
        </authorList>
    </citation>
    <scope>NUCLEOTIDE SEQUENCE</scope>
    <source>
        <strain evidence="3">CF00095</strain>
    </source>
</reference>
<evidence type="ECO:0000256" key="2">
    <source>
        <dbReference type="SAM" id="SignalP"/>
    </source>
</evidence>
<evidence type="ECO:0008006" key="5">
    <source>
        <dbReference type="Google" id="ProtNLM"/>
    </source>
</evidence>
<dbReference type="EMBL" id="JAOQBH010000005">
    <property type="protein sequence ID" value="KAJ4136582.1"/>
    <property type="molecule type" value="Genomic_DNA"/>
</dbReference>
<evidence type="ECO:0000313" key="4">
    <source>
        <dbReference type="Proteomes" id="UP001152024"/>
    </source>
</evidence>
<evidence type="ECO:0000256" key="1">
    <source>
        <dbReference type="SAM" id="MobiDB-lite"/>
    </source>
</evidence>
<accession>A0ABQ8RJV0</accession>
<protein>
    <recommendedName>
        <fullName evidence="5">Gpi anchored serine-threonine rich protein</fullName>
    </recommendedName>
</protein>
<feature type="region of interest" description="Disordered" evidence="1">
    <location>
        <begin position="101"/>
        <end position="127"/>
    </location>
</feature>
<evidence type="ECO:0000313" key="3">
    <source>
        <dbReference type="EMBL" id="KAJ4136582.1"/>
    </source>
</evidence>
<comment type="caution">
    <text evidence="3">The sequence shown here is derived from an EMBL/GenBank/DDBJ whole genome shotgun (WGS) entry which is preliminary data.</text>
</comment>
<feature type="chain" id="PRO_5046106159" description="Gpi anchored serine-threonine rich protein" evidence="2">
    <location>
        <begin position="18"/>
        <end position="149"/>
    </location>
</feature>
<dbReference type="Proteomes" id="UP001152024">
    <property type="component" value="Unassembled WGS sequence"/>
</dbReference>
<proteinExistence type="predicted"/>
<keyword evidence="2" id="KW-0732">Signal</keyword>
<organism evidence="3 4">
    <name type="scientific">Fusarium equiseti</name>
    <name type="common">Fusarium scirpi</name>
    <dbReference type="NCBI Taxonomy" id="61235"/>
    <lineage>
        <taxon>Eukaryota</taxon>
        <taxon>Fungi</taxon>
        <taxon>Dikarya</taxon>
        <taxon>Ascomycota</taxon>
        <taxon>Pezizomycotina</taxon>
        <taxon>Sordariomycetes</taxon>
        <taxon>Hypocreomycetidae</taxon>
        <taxon>Hypocreales</taxon>
        <taxon>Nectriaceae</taxon>
        <taxon>Fusarium</taxon>
        <taxon>Fusarium incarnatum-equiseti species complex</taxon>
    </lineage>
</organism>
<feature type="signal peptide" evidence="2">
    <location>
        <begin position="1"/>
        <end position="17"/>
    </location>
</feature>
<sequence length="149" mass="15674">MKYLLLIPFTITTFVNATSPFLAPRQESCKTDGKVCGKACIPESYACCPKFSIGCPPGYGCALDFNGDPGCCPIGQVCTNAFGGTTTIAETQPTATADLTTDTADEAPLKTIESEDRQEDDSANDNAGVSNRLDITLGYLVVGAMVLLM</sequence>